<evidence type="ECO:0000313" key="2">
    <source>
        <dbReference type="Proteomes" id="UP001454036"/>
    </source>
</evidence>
<sequence length="140" mass="16128">MAANNTLVLPTIVPNTLNIRNFVSTKFTFDTFLTWRKGFAQLLRTHNMIGIVNGTVKCPAATHSQYSIWRECNELIQSWIIATLSPSILETFLNYESDSAITSWNTLKQLFLQHVASTKMLLRSKFQNFKKSNFNMNDYL</sequence>
<dbReference type="Proteomes" id="UP001454036">
    <property type="component" value="Unassembled WGS sequence"/>
</dbReference>
<dbReference type="PANTHER" id="PTHR47481">
    <property type="match status" value="1"/>
</dbReference>
<dbReference type="PANTHER" id="PTHR47481:SF29">
    <property type="entry name" value="RETROTRANSPOSON GAG DOMAIN-CONTAINING PROTEIN"/>
    <property type="match status" value="1"/>
</dbReference>
<evidence type="ECO:0008006" key="3">
    <source>
        <dbReference type="Google" id="ProtNLM"/>
    </source>
</evidence>
<organism evidence="1 2">
    <name type="scientific">Lithospermum erythrorhizon</name>
    <name type="common">Purple gromwell</name>
    <name type="synonym">Lithospermum officinale var. erythrorhizon</name>
    <dbReference type="NCBI Taxonomy" id="34254"/>
    <lineage>
        <taxon>Eukaryota</taxon>
        <taxon>Viridiplantae</taxon>
        <taxon>Streptophyta</taxon>
        <taxon>Embryophyta</taxon>
        <taxon>Tracheophyta</taxon>
        <taxon>Spermatophyta</taxon>
        <taxon>Magnoliopsida</taxon>
        <taxon>eudicotyledons</taxon>
        <taxon>Gunneridae</taxon>
        <taxon>Pentapetalae</taxon>
        <taxon>asterids</taxon>
        <taxon>lamiids</taxon>
        <taxon>Boraginales</taxon>
        <taxon>Boraginaceae</taxon>
        <taxon>Boraginoideae</taxon>
        <taxon>Lithospermeae</taxon>
        <taxon>Lithospermum</taxon>
    </lineage>
</organism>
<proteinExistence type="predicted"/>
<evidence type="ECO:0000313" key="1">
    <source>
        <dbReference type="EMBL" id="GAA0165491.1"/>
    </source>
</evidence>
<comment type="caution">
    <text evidence="1">The sequence shown here is derived from an EMBL/GenBank/DDBJ whole genome shotgun (WGS) entry which is preliminary data.</text>
</comment>
<dbReference type="Pfam" id="PF14223">
    <property type="entry name" value="Retrotran_gag_2"/>
    <property type="match status" value="1"/>
</dbReference>
<gene>
    <name evidence="1" type="ORF">LIER_20884</name>
</gene>
<name>A0AAV3QQJ9_LITER</name>
<accession>A0AAV3QQJ9</accession>
<protein>
    <recommendedName>
        <fullName evidence="3">Retrotransposon Copia-like N-terminal domain-containing protein</fullName>
    </recommendedName>
</protein>
<reference evidence="1 2" key="1">
    <citation type="submission" date="2024-01" db="EMBL/GenBank/DDBJ databases">
        <title>The complete chloroplast genome sequence of Lithospermum erythrorhizon: insights into the phylogenetic relationship among Boraginaceae species and the maternal lineages of purple gromwells.</title>
        <authorList>
            <person name="Okada T."/>
            <person name="Watanabe K."/>
        </authorList>
    </citation>
    <scope>NUCLEOTIDE SEQUENCE [LARGE SCALE GENOMIC DNA]</scope>
</reference>
<dbReference type="EMBL" id="BAABME010005396">
    <property type="protein sequence ID" value="GAA0165491.1"/>
    <property type="molecule type" value="Genomic_DNA"/>
</dbReference>
<keyword evidence="2" id="KW-1185">Reference proteome</keyword>
<dbReference type="AlphaFoldDB" id="A0AAV3QQJ9"/>